<name>A0A8W7PE56_ANOCL</name>
<protein>
    <submittedName>
        <fullName evidence="3">Uncharacterized protein</fullName>
    </submittedName>
</protein>
<evidence type="ECO:0000256" key="1">
    <source>
        <dbReference type="SAM" id="MobiDB-lite"/>
    </source>
</evidence>
<sequence length="166" mass="18268">MHRGEWNKPIASGCRTHTPQSARVPDKSVHITGFLIIIFISCVELWRFPASLTDSTRRSIRGAGRYSRASRHSERARGQLSMPVRNVGSQITAAAVCGWNWALTRDSDGRREIAIVATAGTQRDGAYSVSLCVQRGRIGPVWSRRCDAMQTTNGPEPCDLFGAGRI</sequence>
<accession>A0A8W7PE56</accession>
<keyword evidence="2" id="KW-0472">Membrane</keyword>
<feature type="transmembrane region" description="Helical" evidence="2">
    <location>
        <begin position="29"/>
        <end position="48"/>
    </location>
</feature>
<proteinExistence type="predicted"/>
<keyword evidence="2" id="KW-0812">Transmembrane</keyword>
<evidence type="ECO:0000313" key="3">
    <source>
        <dbReference type="EnsemblMetazoa" id="ACOM030237-PA.1"/>
    </source>
</evidence>
<dbReference type="EnsemblMetazoa" id="ACOM030237-RA">
    <property type="protein sequence ID" value="ACOM030237-PA.1"/>
    <property type="gene ID" value="ACOM030237"/>
</dbReference>
<organism evidence="3">
    <name type="scientific">Anopheles coluzzii</name>
    <name type="common">African malaria mosquito</name>
    <dbReference type="NCBI Taxonomy" id="1518534"/>
    <lineage>
        <taxon>Eukaryota</taxon>
        <taxon>Metazoa</taxon>
        <taxon>Ecdysozoa</taxon>
        <taxon>Arthropoda</taxon>
        <taxon>Hexapoda</taxon>
        <taxon>Insecta</taxon>
        <taxon>Pterygota</taxon>
        <taxon>Neoptera</taxon>
        <taxon>Endopterygota</taxon>
        <taxon>Diptera</taxon>
        <taxon>Nematocera</taxon>
        <taxon>Culicoidea</taxon>
        <taxon>Culicidae</taxon>
        <taxon>Anophelinae</taxon>
        <taxon>Anopheles</taxon>
    </lineage>
</organism>
<dbReference type="AlphaFoldDB" id="A0A8W7PE56"/>
<reference evidence="3" key="1">
    <citation type="submission" date="2022-08" db="UniProtKB">
        <authorList>
            <consortium name="EnsemblMetazoa"/>
        </authorList>
    </citation>
    <scope>IDENTIFICATION</scope>
</reference>
<feature type="region of interest" description="Disordered" evidence="1">
    <location>
        <begin position="1"/>
        <end position="21"/>
    </location>
</feature>
<keyword evidence="2" id="KW-1133">Transmembrane helix</keyword>
<dbReference type="Proteomes" id="UP000075882">
    <property type="component" value="Unassembled WGS sequence"/>
</dbReference>
<evidence type="ECO:0000256" key="2">
    <source>
        <dbReference type="SAM" id="Phobius"/>
    </source>
</evidence>